<evidence type="ECO:0000313" key="2">
    <source>
        <dbReference type="EMBL" id="ASS90085.1"/>
    </source>
</evidence>
<reference evidence="2 3" key="1">
    <citation type="submission" date="2016-10" db="EMBL/GenBank/DDBJ databases">
        <title>The whole genome sequencing and assembly of Aeribacillus pallidus KCTC3564 strain.</title>
        <authorList>
            <person name="Lee Y.-J."/>
            <person name="Park M.-K."/>
            <person name="Yi H."/>
            <person name="Bahn Y.-S."/>
            <person name="Kim J.F."/>
            <person name="Lee D.-W."/>
        </authorList>
    </citation>
    <scope>NUCLEOTIDE SEQUENCE [LARGE SCALE GENOMIC DNA]</scope>
    <source>
        <strain evidence="2 3">KCTC3564</strain>
    </source>
</reference>
<protein>
    <recommendedName>
        <fullName evidence="1">Transposase IS204/IS1001/IS1096/IS1165 DDE domain-containing protein</fullName>
    </recommendedName>
</protein>
<dbReference type="AlphaFoldDB" id="A0A223E4M6"/>
<name>A0A223E4M6_9BACI</name>
<dbReference type="EMBL" id="CP017703">
    <property type="protein sequence ID" value="ASS90085.1"/>
    <property type="molecule type" value="Genomic_DNA"/>
</dbReference>
<evidence type="ECO:0000259" key="1">
    <source>
        <dbReference type="Pfam" id="PF01610"/>
    </source>
</evidence>
<gene>
    <name evidence="2" type="ORF">AP3564_07445</name>
</gene>
<feature type="domain" description="Transposase IS204/IS1001/IS1096/IS1165 DDE" evidence="1">
    <location>
        <begin position="9"/>
        <end position="64"/>
    </location>
</feature>
<dbReference type="KEGG" id="apak:AP3564_07445"/>
<proteinExistence type="predicted"/>
<dbReference type="Pfam" id="PF01610">
    <property type="entry name" value="DDE_Tnp_ISL3"/>
    <property type="match status" value="1"/>
</dbReference>
<dbReference type="Proteomes" id="UP000214606">
    <property type="component" value="Chromosome"/>
</dbReference>
<evidence type="ECO:0000313" key="3">
    <source>
        <dbReference type="Proteomes" id="UP000214606"/>
    </source>
</evidence>
<accession>A0A223E4M6</accession>
<sequence>MSFKTESWSKLKDYFRSLPIYHIQMVVMDMWQPYKILAQQLFQNSIIIVDQFHYARQNFWALEPRQRSKLDEKVAVSLP</sequence>
<organism evidence="2 3">
    <name type="scientific">Aeribacillus pallidus</name>
    <dbReference type="NCBI Taxonomy" id="33936"/>
    <lineage>
        <taxon>Bacteria</taxon>
        <taxon>Bacillati</taxon>
        <taxon>Bacillota</taxon>
        <taxon>Bacilli</taxon>
        <taxon>Bacillales</taxon>
        <taxon>Bacillaceae</taxon>
        <taxon>Aeribacillus</taxon>
    </lineage>
</organism>
<dbReference type="InterPro" id="IPR002560">
    <property type="entry name" value="Transposase_DDE"/>
</dbReference>